<dbReference type="UniPathway" id="UPA00078"/>
<gene>
    <name evidence="5" type="primary">bioH</name>
    <name evidence="7" type="ORF">B1199_05855</name>
</gene>
<organism evidence="7 8">
    <name type="scientific">Pseudoalteromonas ulvae</name>
    <dbReference type="NCBI Taxonomy" id="107327"/>
    <lineage>
        <taxon>Bacteria</taxon>
        <taxon>Pseudomonadati</taxon>
        <taxon>Pseudomonadota</taxon>
        <taxon>Gammaproteobacteria</taxon>
        <taxon>Alteromonadales</taxon>
        <taxon>Pseudoalteromonadaceae</taxon>
        <taxon>Pseudoalteromonas</taxon>
    </lineage>
</organism>
<proteinExistence type="inferred from homology"/>
<dbReference type="GO" id="GO:0090499">
    <property type="term" value="F:pimelyl-[acyl-carrier protein] methyl ester esterase activity"/>
    <property type="evidence" value="ECO:0007669"/>
    <property type="project" value="UniProtKB-EC"/>
</dbReference>
<dbReference type="EC" id="3.1.1.85" evidence="5"/>
<dbReference type="HAMAP" id="MF_01260">
    <property type="entry name" value="Carboxylester"/>
    <property type="match status" value="1"/>
</dbReference>
<dbReference type="PANTHER" id="PTHR43798:SF31">
    <property type="entry name" value="AB HYDROLASE SUPERFAMILY PROTEIN YCLE"/>
    <property type="match status" value="1"/>
</dbReference>
<dbReference type="SUPFAM" id="SSF53474">
    <property type="entry name" value="alpha/beta-Hydrolases"/>
    <property type="match status" value="1"/>
</dbReference>
<sequence>MQKECVLLHGWGMNQGVWHQLLPKLATLKSDYVFKALDLPGFGQNDFLPEPYTLENVAKSIVKEIADQTCIIAWSLGGLVALYIAKHWPEKVSKIVMVASSPYFTQQDNWPGIKVEVLDNFVVQLQRNTQKTIERFLAIQALGSEHAKEDIKALKLSINDHPAPNPIALQAGLNILLNDDLRNEFSTLSVPVYGIFGRLDSLVPKEAIKCIHDLNPRFESQILNKASHAPFISHSDEFITALKRYV</sequence>
<dbReference type="GO" id="GO:0009102">
    <property type="term" value="P:biotin biosynthetic process"/>
    <property type="evidence" value="ECO:0007669"/>
    <property type="project" value="UniProtKB-UniRule"/>
</dbReference>
<comment type="similarity">
    <text evidence="5">Belongs to the AB hydrolase superfamily. Carboxylesterase BioH family.</text>
</comment>
<dbReference type="GO" id="GO:0016020">
    <property type="term" value="C:membrane"/>
    <property type="evidence" value="ECO:0007669"/>
    <property type="project" value="TreeGrafter"/>
</dbReference>
<comment type="function">
    <text evidence="5">The physiological role of BioH is to remove the methyl group introduced by BioC when the pimeloyl moiety is complete. It allows to synthesize pimeloyl-ACP via the fatty acid synthetic pathway through the hydrolysis of the ester bonds of pimeloyl-ACP esters.</text>
</comment>
<comment type="pathway">
    <text evidence="5">Cofactor biosynthesis; biotin biosynthesis.</text>
</comment>
<keyword evidence="8" id="KW-1185">Reference proteome</keyword>
<dbReference type="InterPro" id="IPR029058">
    <property type="entry name" value="AB_hydrolase_fold"/>
</dbReference>
<evidence type="ECO:0000259" key="6">
    <source>
        <dbReference type="Pfam" id="PF00561"/>
    </source>
</evidence>
<keyword evidence="2 5" id="KW-0963">Cytoplasm</keyword>
<feature type="binding site" evidence="5">
    <location>
        <position position="11"/>
    </location>
    <ligand>
        <name>substrate</name>
    </ligand>
</feature>
<dbReference type="Gene3D" id="3.40.50.1820">
    <property type="entry name" value="alpha/beta hydrolase"/>
    <property type="match status" value="1"/>
</dbReference>
<dbReference type="RefSeq" id="WP_086743127.1">
    <property type="nucleotide sequence ID" value="NZ_MWPV01000001.1"/>
</dbReference>
<feature type="binding site" evidence="5">
    <location>
        <begin position="75"/>
        <end position="76"/>
    </location>
    <ligand>
        <name>substrate</name>
    </ligand>
</feature>
<feature type="active site" description="Nucleophile" evidence="5">
    <location>
        <position position="75"/>
    </location>
</feature>
<feature type="binding site" evidence="5">
    <location>
        <position position="228"/>
    </location>
    <ligand>
        <name>substrate</name>
    </ligand>
</feature>
<evidence type="ECO:0000256" key="1">
    <source>
        <dbReference type="ARBA" id="ARBA00022487"/>
    </source>
</evidence>
<evidence type="ECO:0000313" key="7">
    <source>
        <dbReference type="EMBL" id="OUL59737.1"/>
    </source>
</evidence>
<dbReference type="EMBL" id="MWPV01000001">
    <property type="protein sequence ID" value="OUL59737.1"/>
    <property type="molecule type" value="Genomic_DNA"/>
</dbReference>
<name>A0A244CVS0_PSEDV</name>
<comment type="catalytic activity">
    <reaction evidence="5">
        <text>6-carboxyhexanoyl-[ACP] methyl ester + H2O = 6-carboxyhexanoyl-[ACP] + methanol + H(+)</text>
        <dbReference type="Rhea" id="RHEA:42700"/>
        <dbReference type="Rhea" id="RHEA-COMP:9955"/>
        <dbReference type="Rhea" id="RHEA-COMP:10186"/>
        <dbReference type="ChEBI" id="CHEBI:15377"/>
        <dbReference type="ChEBI" id="CHEBI:15378"/>
        <dbReference type="ChEBI" id="CHEBI:17790"/>
        <dbReference type="ChEBI" id="CHEBI:78846"/>
        <dbReference type="ChEBI" id="CHEBI:82735"/>
        <dbReference type="EC" id="3.1.1.85"/>
    </reaction>
</comment>
<reference evidence="7 8" key="1">
    <citation type="submission" date="2017-02" db="EMBL/GenBank/DDBJ databases">
        <title>Pseudoalteromonas ulvae TC14 Genome.</title>
        <authorList>
            <person name="Molmeret M."/>
        </authorList>
    </citation>
    <scope>NUCLEOTIDE SEQUENCE [LARGE SCALE GENOMIC DNA]</scope>
    <source>
        <strain evidence="7">TC14</strain>
    </source>
</reference>
<keyword evidence="3 5" id="KW-0093">Biotin biosynthesis</keyword>
<dbReference type="AlphaFoldDB" id="A0A244CVS0"/>
<feature type="domain" description="AB hydrolase-1" evidence="6">
    <location>
        <begin position="6"/>
        <end position="234"/>
    </location>
</feature>
<dbReference type="Pfam" id="PF00561">
    <property type="entry name" value="Abhydrolase_1"/>
    <property type="match status" value="1"/>
</dbReference>
<evidence type="ECO:0000256" key="3">
    <source>
        <dbReference type="ARBA" id="ARBA00022756"/>
    </source>
</evidence>
<keyword evidence="1 5" id="KW-0719">Serine esterase</keyword>
<dbReference type="Proteomes" id="UP000194841">
    <property type="component" value="Unassembled WGS sequence"/>
</dbReference>
<dbReference type="PRINTS" id="PR00111">
    <property type="entry name" value="ABHYDROLASE"/>
</dbReference>
<comment type="subunit">
    <text evidence="5">Monomer.</text>
</comment>
<keyword evidence="4 5" id="KW-0378">Hydrolase</keyword>
<dbReference type="GO" id="GO:0005737">
    <property type="term" value="C:cytoplasm"/>
    <property type="evidence" value="ECO:0007669"/>
    <property type="project" value="UniProtKB-SubCell"/>
</dbReference>
<comment type="caution">
    <text evidence="7">The sequence shown here is derived from an EMBL/GenBank/DDBJ whole genome shotgun (WGS) entry which is preliminary data.</text>
</comment>
<feature type="active site" evidence="5">
    <location>
        <position position="200"/>
    </location>
</feature>
<evidence type="ECO:0000256" key="2">
    <source>
        <dbReference type="ARBA" id="ARBA00022490"/>
    </source>
</evidence>
<dbReference type="PANTHER" id="PTHR43798">
    <property type="entry name" value="MONOACYLGLYCEROL LIPASE"/>
    <property type="match status" value="1"/>
</dbReference>
<feature type="active site" evidence="5">
    <location>
        <position position="228"/>
    </location>
</feature>
<dbReference type="InterPro" id="IPR000073">
    <property type="entry name" value="AB_hydrolase_1"/>
</dbReference>
<evidence type="ECO:0000313" key="8">
    <source>
        <dbReference type="Proteomes" id="UP000194841"/>
    </source>
</evidence>
<dbReference type="InterPro" id="IPR010076">
    <property type="entry name" value="BioH"/>
</dbReference>
<comment type="subcellular location">
    <subcellularLocation>
        <location evidence="5">Cytoplasm</location>
    </subcellularLocation>
</comment>
<dbReference type="NCBIfam" id="TIGR01738">
    <property type="entry name" value="bioH"/>
    <property type="match status" value="1"/>
</dbReference>
<dbReference type="OrthoDB" id="9780744at2"/>
<dbReference type="InterPro" id="IPR050266">
    <property type="entry name" value="AB_hydrolase_sf"/>
</dbReference>
<evidence type="ECO:0000256" key="4">
    <source>
        <dbReference type="ARBA" id="ARBA00022801"/>
    </source>
</evidence>
<feature type="binding site" evidence="5">
    <location>
        <begin position="136"/>
        <end position="140"/>
    </location>
    <ligand>
        <name>substrate</name>
    </ligand>
</feature>
<evidence type="ECO:0000256" key="5">
    <source>
        <dbReference type="HAMAP-Rule" id="MF_01260"/>
    </source>
</evidence>
<accession>A0A244CVS0</accession>
<protein>
    <recommendedName>
        <fullName evidence="5">Pimeloyl-[acyl-carrier protein] methyl ester esterase</fullName>
        <ecNumber evidence="5">3.1.1.85</ecNumber>
    </recommendedName>
    <alternativeName>
        <fullName evidence="5">Biotin synthesis protein BioH</fullName>
    </alternativeName>
    <alternativeName>
        <fullName evidence="5">Carboxylesterase BioH</fullName>
    </alternativeName>
</protein>